<comment type="caution">
    <text evidence="3">The sequence shown here is derived from an EMBL/GenBank/DDBJ whole genome shotgun (WGS) entry which is preliminary data.</text>
</comment>
<dbReference type="RefSeq" id="WP_127936434.1">
    <property type="nucleotide sequence ID" value="NZ_SAUN01000001.1"/>
</dbReference>
<protein>
    <submittedName>
        <fullName evidence="3">Short subunit dehydrogenase</fullName>
    </submittedName>
</protein>
<name>A0A438MGI4_9ACTN</name>
<dbReference type="PRINTS" id="PR00081">
    <property type="entry name" value="GDHRDH"/>
</dbReference>
<evidence type="ECO:0000313" key="3">
    <source>
        <dbReference type="EMBL" id="RVX44698.1"/>
    </source>
</evidence>
<dbReference type="EMBL" id="SAUN01000001">
    <property type="protein sequence ID" value="RVX44698.1"/>
    <property type="molecule type" value="Genomic_DNA"/>
</dbReference>
<dbReference type="OrthoDB" id="3237043at2"/>
<dbReference type="PANTHER" id="PTHR43157:SF31">
    <property type="entry name" value="PHOSPHATIDYLINOSITOL-GLYCAN BIOSYNTHESIS CLASS F PROTEIN"/>
    <property type="match status" value="1"/>
</dbReference>
<proteinExistence type="inferred from homology"/>
<gene>
    <name evidence="3" type="ORF">EDD27_7443</name>
</gene>
<dbReference type="GO" id="GO:0016491">
    <property type="term" value="F:oxidoreductase activity"/>
    <property type="evidence" value="ECO:0007669"/>
    <property type="project" value="UniProtKB-KW"/>
</dbReference>
<reference evidence="3 4" key="1">
    <citation type="submission" date="2019-01" db="EMBL/GenBank/DDBJ databases">
        <title>Sequencing the genomes of 1000 actinobacteria strains.</title>
        <authorList>
            <person name="Klenk H.-P."/>
        </authorList>
    </citation>
    <scope>NUCLEOTIDE SEQUENCE [LARGE SCALE GENOMIC DNA]</scope>
    <source>
        <strain evidence="3 4">DSM 43925</strain>
    </source>
</reference>
<evidence type="ECO:0000256" key="2">
    <source>
        <dbReference type="RuleBase" id="RU000363"/>
    </source>
</evidence>
<evidence type="ECO:0000313" key="4">
    <source>
        <dbReference type="Proteomes" id="UP000284824"/>
    </source>
</evidence>
<dbReference type="Gene3D" id="3.40.50.720">
    <property type="entry name" value="NAD(P)-binding Rossmann-like Domain"/>
    <property type="match status" value="1"/>
</dbReference>
<dbReference type="Proteomes" id="UP000284824">
    <property type="component" value="Unassembled WGS sequence"/>
</dbReference>
<dbReference type="PANTHER" id="PTHR43157">
    <property type="entry name" value="PHOSPHATIDYLINOSITOL-GLYCAN BIOSYNTHESIS CLASS F PROTEIN-RELATED"/>
    <property type="match status" value="1"/>
</dbReference>
<comment type="similarity">
    <text evidence="2">Belongs to the short-chain dehydrogenases/reductases (SDR) family.</text>
</comment>
<evidence type="ECO:0000256" key="1">
    <source>
        <dbReference type="ARBA" id="ARBA00023002"/>
    </source>
</evidence>
<dbReference type="Pfam" id="PF00106">
    <property type="entry name" value="adh_short"/>
    <property type="match status" value="1"/>
</dbReference>
<keyword evidence="1" id="KW-0560">Oxidoreductase</keyword>
<organism evidence="3 4">
    <name type="scientific">Nonomuraea polychroma</name>
    <dbReference type="NCBI Taxonomy" id="46176"/>
    <lineage>
        <taxon>Bacteria</taxon>
        <taxon>Bacillati</taxon>
        <taxon>Actinomycetota</taxon>
        <taxon>Actinomycetes</taxon>
        <taxon>Streptosporangiales</taxon>
        <taxon>Streptosporangiaceae</taxon>
        <taxon>Nonomuraea</taxon>
    </lineage>
</organism>
<sequence>MRTILITGATDGLGRELARRLATAGELVIVHGRDPERIRRARERAGGRTEGIQADLAELRQVERMAAEVLERFDRLDVLVNNAGVGGGKPFSGRQLSADGIELRFAVNYLAGYHLTRRLVPLLTASAPARVVNVASAGQQAIDFADPMLTQGYGRQRAYSQSKLAQIMFTFDLAEELAGSGVTVNALHPATFMNTSMVREALVPPISSVGQGAEATLRLVNELDGVTGRYFDQQRESRADAQAYDLEARKRLRELSEDLIRRALS</sequence>
<accession>A0A438MGI4</accession>
<dbReference type="InterPro" id="IPR002347">
    <property type="entry name" value="SDR_fam"/>
</dbReference>
<dbReference type="PRINTS" id="PR00080">
    <property type="entry name" value="SDRFAMILY"/>
</dbReference>
<dbReference type="InterPro" id="IPR036291">
    <property type="entry name" value="NAD(P)-bd_dom_sf"/>
</dbReference>
<dbReference type="SUPFAM" id="SSF51735">
    <property type="entry name" value="NAD(P)-binding Rossmann-fold domains"/>
    <property type="match status" value="1"/>
</dbReference>
<dbReference type="AlphaFoldDB" id="A0A438MGI4"/>
<keyword evidence="4" id="KW-1185">Reference proteome</keyword>